<evidence type="ECO:0000313" key="10">
    <source>
        <dbReference type="Proteomes" id="UP000042527"/>
    </source>
</evidence>
<gene>
    <name evidence="9" type="primary">manA</name>
    <name evidence="9" type="ORF">TPHV1_80073</name>
</gene>
<dbReference type="InterPro" id="IPR018050">
    <property type="entry name" value="Pmannose_isomerase-type1_CS"/>
</dbReference>
<keyword evidence="4 8" id="KW-0479">Metal-binding</keyword>
<dbReference type="AlphaFoldDB" id="A0A0B7H250"/>
<dbReference type="Gene3D" id="2.60.120.10">
    <property type="entry name" value="Jelly Rolls"/>
    <property type="match status" value="2"/>
</dbReference>
<dbReference type="InterPro" id="IPR011051">
    <property type="entry name" value="RmlC_Cupin_sf"/>
</dbReference>
<comment type="cofactor">
    <cofactor evidence="8">
        <name>Zn(2+)</name>
        <dbReference type="ChEBI" id="CHEBI:29105"/>
    </cofactor>
    <text evidence="8">Binds 1 zinc ion per subunit.</text>
</comment>
<dbReference type="InterPro" id="IPR001250">
    <property type="entry name" value="Man6P_Isoase-1"/>
</dbReference>
<dbReference type="InterPro" id="IPR016305">
    <property type="entry name" value="Mannose-6-P_Isomerase"/>
</dbReference>
<dbReference type="OrthoDB" id="9792649at2"/>
<dbReference type="PANTHER" id="PTHR10309">
    <property type="entry name" value="MANNOSE-6-PHOSPHATE ISOMERASE"/>
    <property type="match status" value="1"/>
</dbReference>
<dbReference type="SUPFAM" id="SSF51182">
    <property type="entry name" value="RmlC-like cupins"/>
    <property type="match status" value="1"/>
</dbReference>
<comment type="similarity">
    <text evidence="2">Belongs to the mannose-6-phosphate isomerase type 1 family.</text>
</comment>
<dbReference type="GO" id="GO:0008270">
    <property type="term" value="F:zinc ion binding"/>
    <property type="evidence" value="ECO:0007669"/>
    <property type="project" value="InterPro"/>
</dbReference>
<organism evidence="9 10">
    <name type="scientific">Treponema phagedenis</name>
    <dbReference type="NCBI Taxonomy" id="162"/>
    <lineage>
        <taxon>Bacteria</taxon>
        <taxon>Pseudomonadati</taxon>
        <taxon>Spirochaetota</taxon>
        <taxon>Spirochaetia</taxon>
        <taxon>Spirochaetales</taxon>
        <taxon>Treponemataceae</taxon>
        <taxon>Treponema</taxon>
    </lineage>
</organism>
<feature type="binding site" evidence="8">
    <location>
        <position position="101"/>
    </location>
    <ligand>
        <name>Zn(2+)</name>
        <dbReference type="ChEBI" id="CHEBI:29105"/>
    </ligand>
</feature>
<dbReference type="CDD" id="cd07011">
    <property type="entry name" value="cupin_PMI_type_I_N"/>
    <property type="match status" value="1"/>
</dbReference>
<evidence type="ECO:0000256" key="1">
    <source>
        <dbReference type="ARBA" id="ARBA00000757"/>
    </source>
</evidence>
<evidence type="ECO:0000256" key="4">
    <source>
        <dbReference type="ARBA" id="ARBA00022723"/>
    </source>
</evidence>
<evidence type="ECO:0000256" key="8">
    <source>
        <dbReference type="PIRSR" id="PIRSR001480-2"/>
    </source>
</evidence>
<dbReference type="Gene3D" id="1.10.441.10">
    <property type="entry name" value="Phosphomannose Isomerase, domain 2"/>
    <property type="match status" value="1"/>
</dbReference>
<feature type="binding site" evidence="8">
    <location>
        <position position="136"/>
    </location>
    <ligand>
        <name>Zn(2+)</name>
        <dbReference type="ChEBI" id="CHEBI:29105"/>
    </ligand>
</feature>
<dbReference type="GO" id="GO:0005975">
    <property type="term" value="P:carbohydrate metabolic process"/>
    <property type="evidence" value="ECO:0007669"/>
    <property type="project" value="InterPro"/>
</dbReference>
<dbReference type="EMBL" id="CDNC01000050">
    <property type="protein sequence ID" value="CEM63320.1"/>
    <property type="molecule type" value="Genomic_DNA"/>
</dbReference>
<feature type="binding site" evidence="8">
    <location>
        <position position="267"/>
    </location>
    <ligand>
        <name>Zn(2+)</name>
        <dbReference type="ChEBI" id="CHEBI:29105"/>
    </ligand>
</feature>
<proteinExistence type="inferred from homology"/>
<evidence type="ECO:0000256" key="6">
    <source>
        <dbReference type="ARBA" id="ARBA00023235"/>
    </source>
</evidence>
<keyword evidence="10" id="KW-1185">Reference proteome</keyword>
<evidence type="ECO:0000256" key="3">
    <source>
        <dbReference type="ARBA" id="ARBA00011956"/>
    </source>
</evidence>
<evidence type="ECO:0000256" key="5">
    <source>
        <dbReference type="ARBA" id="ARBA00022833"/>
    </source>
</evidence>
<keyword evidence="6 9" id="KW-0413">Isomerase</keyword>
<dbReference type="Pfam" id="PF20511">
    <property type="entry name" value="PMI_typeI_cat"/>
    <property type="match status" value="1"/>
</dbReference>
<dbReference type="RefSeq" id="WP_024752691.1">
    <property type="nucleotide sequence ID" value="NZ_CDNC01000050.1"/>
</dbReference>
<evidence type="ECO:0000313" key="9">
    <source>
        <dbReference type="EMBL" id="CEM63320.1"/>
    </source>
</evidence>
<dbReference type="GeneID" id="57754535"/>
<accession>A0A0B7H250</accession>
<dbReference type="PROSITE" id="PS00965">
    <property type="entry name" value="PMI_I_1"/>
    <property type="match status" value="1"/>
</dbReference>
<dbReference type="PANTHER" id="PTHR10309:SF0">
    <property type="entry name" value="MANNOSE-6-PHOSPHATE ISOMERASE"/>
    <property type="match status" value="1"/>
</dbReference>
<comment type="catalytic activity">
    <reaction evidence="1">
        <text>D-mannose 6-phosphate = D-fructose 6-phosphate</text>
        <dbReference type="Rhea" id="RHEA:12356"/>
        <dbReference type="ChEBI" id="CHEBI:58735"/>
        <dbReference type="ChEBI" id="CHEBI:61527"/>
        <dbReference type="EC" id="5.3.1.8"/>
    </reaction>
</comment>
<keyword evidence="5 8" id="KW-0862">Zinc</keyword>
<dbReference type="NCBIfam" id="TIGR00218">
    <property type="entry name" value="manA"/>
    <property type="match status" value="1"/>
</dbReference>
<dbReference type="InterPro" id="IPR046457">
    <property type="entry name" value="PMI_typeI_cat"/>
</dbReference>
<name>A0A0B7H250_TREPH</name>
<feature type="active site" evidence="7">
    <location>
        <position position="286"/>
    </location>
</feature>
<sequence length="403" mass="44339">MRYFYKLDNTIRTYPWGSKQGIASVLGKKNISNDPWAELWMGAHPAAPSMIDKADGKVSLLSLIEANQELLLGKKTAAAFGSLPFLFKILSAGSPLSIQVHPNSEQAKKGFARENHANIPLDDYARNYKDENHKPEIMLALTPFTALCGFRKKEETLHFFETLHIDFFDALIQKTLRQNPSEDEFTGSFYENLLQENEGSVRSLLDNCKARIQKLSDGRSLSENPFNLALKLAAQYPSDSAILAPLYLNIIELNPGQAIYLSAGILHAYVEGTGLELMANSDNVLRAGLTGKHIDKKELLAITSVKSFSPVILTDDKKDSLFSYKTPAKEFELSRLSIKNKKTHIQLAAAVIILVTEGRIIVTDKSGNESSDLSQGDSLFIGAGAEELFVEGEGTAYIAGVPV</sequence>
<protein>
    <recommendedName>
        <fullName evidence="3">mannose-6-phosphate isomerase</fullName>
        <ecNumber evidence="3">5.3.1.8</ecNumber>
    </recommendedName>
</protein>
<dbReference type="GO" id="GO:0004476">
    <property type="term" value="F:mannose-6-phosphate isomerase activity"/>
    <property type="evidence" value="ECO:0007669"/>
    <property type="project" value="UniProtKB-EC"/>
</dbReference>
<dbReference type="GO" id="GO:0009298">
    <property type="term" value="P:GDP-mannose biosynthetic process"/>
    <property type="evidence" value="ECO:0007669"/>
    <property type="project" value="InterPro"/>
</dbReference>
<dbReference type="PRINTS" id="PR00714">
    <property type="entry name" value="MAN6PISMRASE"/>
</dbReference>
<evidence type="ECO:0000256" key="2">
    <source>
        <dbReference type="ARBA" id="ARBA00010772"/>
    </source>
</evidence>
<dbReference type="InterPro" id="IPR014710">
    <property type="entry name" value="RmlC-like_jellyroll"/>
</dbReference>
<evidence type="ECO:0000256" key="7">
    <source>
        <dbReference type="PIRSR" id="PIRSR001480-1"/>
    </source>
</evidence>
<dbReference type="PIRSF" id="PIRSF001480">
    <property type="entry name" value="Mannose-6-phosphate_isomerase"/>
    <property type="match status" value="1"/>
</dbReference>
<dbReference type="GO" id="GO:0005829">
    <property type="term" value="C:cytosol"/>
    <property type="evidence" value="ECO:0007669"/>
    <property type="project" value="TreeGrafter"/>
</dbReference>
<feature type="binding site" evidence="8">
    <location>
        <position position="99"/>
    </location>
    <ligand>
        <name>Zn(2+)</name>
        <dbReference type="ChEBI" id="CHEBI:29105"/>
    </ligand>
</feature>
<dbReference type="Proteomes" id="UP000042527">
    <property type="component" value="Unassembled WGS sequence"/>
</dbReference>
<reference evidence="10" key="1">
    <citation type="submission" date="2015-01" db="EMBL/GenBank/DDBJ databases">
        <authorList>
            <person name="Manzoor Shahid"/>
            <person name="Zubair Saima"/>
        </authorList>
    </citation>
    <scope>NUCLEOTIDE SEQUENCE [LARGE SCALE GENOMIC DNA]</scope>
    <source>
        <strain evidence="10">V1</strain>
    </source>
</reference>
<dbReference type="EC" id="5.3.1.8" evidence="3"/>